<dbReference type="SUPFAM" id="SSF48452">
    <property type="entry name" value="TPR-like"/>
    <property type="match status" value="3"/>
</dbReference>
<name>A0A9D7SAW6_9BACT</name>
<dbReference type="PANTHER" id="PTHR44998:SF1">
    <property type="entry name" value="UDP-N-ACETYLGLUCOSAMINE--PEPTIDE N-ACETYLGLUCOSAMINYLTRANSFERASE 110 KDA SUBUNIT"/>
    <property type="match status" value="1"/>
</dbReference>
<proteinExistence type="predicted"/>
<dbReference type="Pfam" id="PF13424">
    <property type="entry name" value="TPR_12"/>
    <property type="match status" value="1"/>
</dbReference>
<feature type="repeat" description="TPR" evidence="1">
    <location>
        <begin position="827"/>
        <end position="860"/>
    </location>
</feature>
<feature type="repeat" description="TPR" evidence="1">
    <location>
        <begin position="793"/>
        <end position="826"/>
    </location>
</feature>
<evidence type="ECO:0000259" key="2">
    <source>
        <dbReference type="Pfam" id="PF00656"/>
    </source>
</evidence>
<dbReference type="Proteomes" id="UP000808349">
    <property type="component" value="Unassembled WGS sequence"/>
</dbReference>
<feature type="repeat" description="TPR" evidence="1">
    <location>
        <begin position="757"/>
        <end position="790"/>
    </location>
</feature>
<keyword evidence="1" id="KW-0802">TPR repeat</keyword>
<dbReference type="InterPro" id="IPR011990">
    <property type="entry name" value="TPR-like_helical_dom_sf"/>
</dbReference>
<gene>
    <name evidence="3" type="ORF">IPO85_13170</name>
</gene>
<dbReference type="GO" id="GO:0004197">
    <property type="term" value="F:cysteine-type endopeptidase activity"/>
    <property type="evidence" value="ECO:0007669"/>
    <property type="project" value="InterPro"/>
</dbReference>
<dbReference type="Pfam" id="PF13432">
    <property type="entry name" value="TPR_16"/>
    <property type="match status" value="1"/>
</dbReference>
<dbReference type="Gene3D" id="1.25.40.10">
    <property type="entry name" value="Tetratricopeptide repeat domain"/>
    <property type="match status" value="4"/>
</dbReference>
<dbReference type="AlphaFoldDB" id="A0A9D7SAW6"/>
<dbReference type="InterPro" id="IPR029030">
    <property type="entry name" value="Caspase-like_dom_sf"/>
</dbReference>
<dbReference type="Pfam" id="PF00515">
    <property type="entry name" value="TPR_1"/>
    <property type="match status" value="1"/>
</dbReference>
<dbReference type="GO" id="GO:0006508">
    <property type="term" value="P:proteolysis"/>
    <property type="evidence" value="ECO:0007669"/>
    <property type="project" value="InterPro"/>
</dbReference>
<dbReference type="InterPro" id="IPR011600">
    <property type="entry name" value="Pept_C14_caspase"/>
</dbReference>
<dbReference type="InterPro" id="IPR006597">
    <property type="entry name" value="Sel1-like"/>
</dbReference>
<dbReference type="Pfam" id="PF13181">
    <property type="entry name" value="TPR_8"/>
    <property type="match status" value="2"/>
</dbReference>
<protein>
    <submittedName>
        <fullName evidence="3">Tetratricopeptide repeat protein</fullName>
    </submittedName>
</protein>
<dbReference type="InterPro" id="IPR019734">
    <property type="entry name" value="TPR_rpt"/>
</dbReference>
<accession>A0A9D7SAW6</accession>
<dbReference type="Pfam" id="PF00656">
    <property type="entry name" value="Peptidase_C14"/>
    <property type="match status" value="1"/>
</dbReference>
<organism evidence="3 4">
    <name type="scientific">Candidatus Defluviibacterium haderslevense</name>
    <dbReference type="NCBI Taxonomy" id="2981993"/>
    <lineage>
        <taxon>Bacteria</taxon>
        <taxon>Pseudomonadati</taxon>
        <taxon>Bacteroidota</taxon>
        <taxon>Saprospiria</taxon>
        <taxon>Saprospirales</taxon>
        <taxon>Saprospiraceae</taxon>
        <taxon>Candidatus Defluviibacterium</taxon>
    </lineage>
</organism>
<dbReference type="SMART" id="SM00028">
    <property type="entry name" value="TPR"/>
    <property type="match status" value="9"/>
</dbReference>
<dbReference type="PROSITE" id="PS50293">
    <property type="entry name" value="TPR_REGION"/>
    <property type="match status" value="4"/>
</dbReference>
<evidence type="ECO:0000313" key="3">
    <source>
        <dbReference type="EMBL" id="MBK9718433.1"/>
    </source>
</evidence>
<comment type="caution">
    <text evidence="3">The sequence shown here is derived from an EMBL/GenBank/DDBJ whole genome shotgun (WGS) entry which is preliminary data.</text>
</comment>
<dbReference type="Gene3D" id="3.40.50.1460">
    <property type="match status" value="1"/>
</dbReference>
<evidence type="ECO:0000256" key="1">
    <source>
        <dbReference type="PROSITE-ProRule" id="PRU00339"/>
    </source>
</evidence>
<dbReference type="SMART" id="SM00671">
    <property type="entry name" value="SEL1"/>
    <property type="match status" value="5"/>
</dbReference>
<reference evidence="3 4" key="1">
    <citation type="submission" date="2020-10" db="EMBL/GenBank/DDBJ databases">
        <title>Connecting structure to function with the recovery of over 1000 high-quality activated sludge metagenome-assembled genomes encoding full-length rRNA genes using long-read sequencing.</title>
        <authorList>
            <person name="Singleton C.M."/>
            <person name="Petriglieri F."/>
            <person name="Kristensen J.M."/>
            <person name="Kirkegaard R.H."/>
            <person name="Michaelsen T.Y."/>
            <person name="Andersen M.H."/>
            <person name="Karst S.M."/>
            <person name="Dueholm M.S."/>
            <person name="Nielsen P.H."/>
            <person name="Albertsen M."/>
        </authorList>
    </citation>
    <scope>NUCLEOTIDE SEQUENCE [LARGE SCALE GENOMIC DNA]</scope>
    <source>
        <strain evidence="3">Ribe_18-Q3-R11-54_BAT3C.373</strain>
    </source>
</reference>
<dbReference type="PROSITE" id="PS50005">
    <property type="entry name" value="TPR"/>
    <property type="match status" value="7"/>
</dbReference>
<feature type="repeat" description="TPR" evidence="1">
    <location>
        <begin position="587"/>
        <end position="620"/>
    </location>
</feature>
<dbReference type="EMBL" id="JADKFW010000010">
    <property type="protein sequence ID" value="MBK9718433.1"/>
    <property type="molecule type" value="Genomic_DNA"/>
</dbReference>
<evidence type="ECO:0000313" key="4">
    <source>
        <dbReference type="Proteomes" id="UP000808349"/>
    </source>
</evidence>
<feature type="repeat" description="TPR" evidence="1">
    <location>
        <begin position="621"/>
        <end position="654"/>
    </location>
</feature>
<feature type="domain" description="Peptidase C14 caspase" evidence="2">
    <location>
        <begin position="48"/>
        <end position="260"/>
    </location>
</feature>
<feature type="repeat" description="TPR" evidence="1">
    <location>
        <begin position="689"/>
        <end position="722"/>
    </location>
</feature>
<dbReference type="PANTHER" id="PTHR44998">
    <property type="match status" value="1"/>
</dbReference>
<dbReference type="SUPFAM" id="SSF52129">
    <property type="entry name" value="Caspase-like"/>
    <property type="match status" value="1"/>
</dbReference>
<feature type="repeat" description="TPR" evidence="1">
    <location>
        <begin position="723"/>
        <end position="756"/>
    </location>
</feature>
<sequence length="925" mass="103940">MKNQILIIVFIFFINTINAQQVLPNSHTVKGATPITISNKPIETKNTYAVVVGISDYQDPAIPDLRFADKDAEAFANYLRSESGGKLDGDHLKVLLNEKATVAQFAIALDWLMEVVKENDQVIIYFSGHGDVEKKTITQPGYLLCWDAPSRVYLAGGALALPMFQDIITTLSAQNKAKVVVITDACRSGKLAGSSVGGSQITGANLAKQYSNEIKILSCQPNEYSIEGEQWGGGRGAFSYHLLDALYGMADHNNDLIVNLQEAGRYIEDHVSEEVAPVSQVPVILGNRVDVLSKVDSKILASLKSGKSSQVTFLSSVDSRGMEEDVLSNVDSSVHLSYQLFKKALEDKIFFSNSIGEKNSSNIIVGADSLFNQLIQEPKLERLHSTMKRNYAAALQDDAQQVMNTLLKTGLTRYVLSNITESEQYKNYPAYLQRAAELLGEKHYMYAPLQARKYFFEGKIRGNKKVIKSAYLKALEWQPDMPHVFMEMITICDSIEVDSAEFFRKKANELVPNWIVPYCNLSVFYQSVNHNNVKAEEMLNMAGALDSNSIFVWYSKGMFYYKTKQDKQSEQWLLKTIESTGEDICFPCASNALARIYLHQNQFQQAEKYFRNAIQLDSNFKIAYVGLGAVYAQLGRYVEAESALKKNIELGNPSANTFLNLAGICTETGRFVEGEAYALRCLEIDSTSSMAYSTLGNIYYQLNNYNKAEKYLLKSISINPNNPFPYSVLGSLFINMNRLEEAKTYFLKTIEIDKSNGTAWVNLGGIYLEAKDYKQAIYYFQQALKVERSFTHPYSHLGLGKCYLQQSQFTEAIQEFNKAISFNPDLSDIYLQLGIVYLKTNNAKEARESFQKAIELSPKDGAMMLGIAYFFISEGKVDEAFAEVELAIKNGITKEQLEKDEDLAPLRMKGIKWNTLMKKNFPEKM</sequence>